<evidence type="ECO:0000313" key="1">
    <source>
        <dbReference type="EMBL" id="EGZ06444.1"/>
    </source>
</evidence>
<dbReference type="PANTHER" id="PTHR10404:SF46">
    <property type="entry name" value="VACUOLAR PROTEIN SORTING-ASSOCIATED PROTEIN 70"/>
    <property type="match status" value="1"/>
</dbReference>
<dbReference type="STRING" id="1094619.G5AE42"/>
<name>G5AE42_PHYSP</name>
<dbReference type="RefSeq" id="XP_009538341.1">
    <property type="nucleotide sequence ID" value="XM_009540046.1"/>
</dbReference>
<evidence type="ECO:0000313" key="2">
    <source>
        <dbReference type="Proteomes" id="UP000002640"/>
    </source>
</evidence>
<protein>
    <submittedName>
        <fullName evidence="1">Uncharacterized protein</fullName>
    </submittedName>
</protein>
<sequence length="378" mass="41551">MQQVLSVQVRASSAGSRWVQATSMDSKILLAGHGWLWGRRGWRVAIFRSVDWRSRGQYAHAMDPMQHLGALYVDDREQQRKNCCIACKIGDFRLSADEVLRGRLRRDAQGGEGGAPGGSRVIMLVRLPLISDASCAFDTFCEMFVAKDINAYPYGSQRFAPFACLLQDRLLSVAACGRMNCLILSLAVALSLRLNLSRDDSEWRRNSEWTNGDASLSLSAPMTLRVDALVLGEHPCLRGTRTEAGKLLKQGWKPRRSIVLGSWDGEKAAVVCINIDNVVGPLALNTGTPSIAKFIESTANAVPPTKSTACTTAPWHLIQFVGSGLDFTPFYQHLGVISANLGFTLNDTYMYNNNMDSFMYMETVGDPHYATQLSGGDS</sequence>
<dbReference type="Gene3D" id="3.40.630.10">
    <property type="entry name" value="Zn peptidases"/>
    <property type="match status" value="2"/>
</dbReference>
<dbReference type="InterPro" id="IPR039373">
    <property type="entry name" value="Peptidase_M28B"/>
</dbReference>
<dbReference type="KEGG" id="psoj:PHYSODRAFT_341709"/>
<dbReference type="PANTHER" id="PTHR10404">
    <property type="entry name" value="N-ACETYLATED-ALPHA-LINKED ACIDIC DIPEPTIDASE"/>
    <property type="match status" value="1"/>
</dbReference>
<dbReference type="Proteomes" id="UP000002640">
    <property type="component" value="Unassembled WGS sequence"/>
</dbReference>
<dbReference type="EMBL" id="JH159164">
    <property type="protein sequence ID" value="EGZ06444.1"/>
    <property type="molecule type" value="Genomic_DNA"/>
</dbReference>
<organism evidence="1 2">
    <name type="scientific">Phytophthora sojae (strain P6497)</name>
    <name type="common">Soybean stem and root rot agent</name>
    <name type="synonym">Phytophthora megasperma f. sp. glycines</name>
    <dbReference type="NCBI Taxonomy" id="1094619"/>
    <lineage>
        <taxon>Eukaryota</taxon>
        <taxon>Sar</taxon>
        <taxon>Stramenopiles</taxon>
        <taxon>Oomycota</taxon>
        <taxon>Peronosporomycetes</taxon>
        <taxon>Peronosporales</taxon>
        <taxon>Peronosporaceae</taxon>
        <taxon>Phytophthora</taxon>
    </lineage>
</organism>
<reference evidence="1 2" key="1">
    <citation type="journal article" date="2006" name="Science">
        <title>Phytophthora genome sequences uncover evolutionary origins and mechanisms of pathogenesis.</title>
        <authorList>
            <person name="Tyler B.M."/>
            <person name="Tripathy S."/>
            <person name="Zhang X."/>
            <person name="Dehal P."/>
            <person name="Jiang R.H."/>
            <person name="Aerts A."/>
            <person name="Arredondo F.D."/>
            <person name="Baxter L."/>
            <person name="Bensasson D."/>
            <person name="Beynon J.L."/>
            <person name="Chapman J."/>
            <person name="Damasceno C.M."/>
            <person name="Dorrance A.E."/>
            <person name="Dou D."/>
            <person name="Dickerman A.W."/>
            <person name="Dubchak I.L."/>
            <person name="Garbelotto M."/>
            <person name="Gijzen M."/>
            <person name="Gordon S.G."/>
            <person name="Govers F."/>
            <person name="Grunwald N.J."/>
            <person name="Huang W."/>
            <person name="Ivors K.L."/>
            <person name="Jones R.W."/>
            <person name="Kamoun S."/>
            <person name="Krampis K."/>
            <person name="Lamour K.H."/>
            <person name="Lee M.K."/>
            <person name="McDonald W.H."/>
            <person name="Medina M."/>
            <person name="Meijer H.J."/>
            <person name="Nordberg E.K."/>
            <person name="Maclean D.J."/>
            <person name="Ospina-Giraldo M.D."/>
            <person name="Morris P.F."/>
            <person name="Phuntumart V."/>
            <person name="Putnam N.H."/>
            <person name="Rash S."/>
            <person name="Rose J.K."/>
            <person name="Sakihama Y."/>
            <person name="Salamov A.A."/>
            <person name="Savidor A."/>
            <person name="Scheuring C.F."/>
            <person name="Smith B.M."/>
            <person name="Sobral B.W."/>
            <person name="Terry A."/>
            <person name="Torto-Alalibo T.A."/>
            <person name="Win J."/>
            <person name="Xu Z."/>
            <person name="Zhang H."/>
            <person name="Grigoriev I.V."/>
            <person name="Rokhsar D.S."/>
            <person name="Boore J.L."/>
        </authorList>
    </citation>
    <scope>NUCLEOTIDE SEQUENCE [LARGE SCALE GENOMIC DNA]</scope>
    <source>
        <strain evidence="1 2">P6497</strain>
    </source>
</reference>
<dbReference type="AlphaFoldDB" id="G5AE42"/>
<accession>G5AE42</accession>
<keyword evidence="2" id="KW-1185">Reference proteome</keyword>
<gene>
    <name evidence="1" type="ORF">PHYSODRAFT_341709</name>
</gene>
<dbReference type="SUPFAM" id="SSF53187">
    <property type="entry name" value="Zn-dependent exopeptidases"/>
    <property type="match status" value="1"/>
</dbReference>
<proteinExistence type="predicted"/>
<dbReference type="InParanoid" id="G5AE42"/>
<dbReference type="GO" id="GO:0004180">
    <property type="term" value="F:carboxypeptidase activity"/>
    <property type="evidence" value="ECO:0007669"/>
    <property type="project" value="TreeGrafter"/>
</dbReference>
<dbReference type="GeneID" id="20648126"/>